<proteinExistence type="predicted"/>
<protein>
    <submittedName>
        <fullName evidence="1">Uncharacterized protein</fullName>
    </submittedName>
</protein>
<evidence type="ECO:0000313" key="2">
    <source>
        <dbReference type="Proteomes" id="UP001164746"/>
    </source>
</evidence>
<name>A0ABY7DCF7_MYAAR</name>
<keyword evidence="2" id="KW-1185">Reference proteome</keyword>
<accession>A0ABY7DCF7</accession>
<feature type="non-terminal residue" evidence="1">
    <location>
        <position position="181"/>
    </location>
</feature>
<sequence length="181" mass="20467">MESDENVNILVLLAVRQILFFAEDYLESRKVKQIRRRGKANSGQGESEVFGMGKRLTDKDFNQIESWIGTGPKTFNLLYSITRDGCDPDVFHKKCDNQHLLSCTTRRVPFMEGHAAIYNESNHGPIFGGDVRYDLRTFDGTIPPSSGEYTMTVSNGFGFNIVRGSQQWTQQSDGVGDLFRQ</sequence>
<evidence type="ECO:0000313" key="1">
    <source>
        <dbReference type="EMBL" id="WAQ94442.1"/>
    </source>
</evidence>
<organism evidence="1 2">
    <name type="scientific">Mya arenaria</name>
    <name type="common">Soft-shell clam</name>
    <dbReference type="NCBI Taxonomy" id="6604"/>
    <lineage>
        <taxon>Eukaryota</taxon>
        <taxon>Metazoa</taxon>
        <taxon>Spiralia</taxon>
        <taxon>Lophotrochozoa</taxon>
        <taxon>Mollusca</taxon>
        <taxon>Bivalvia</taxon>
        <taxon>Autobranchia</taxon>
        <taxon>Heteroconchia</taxon>
        <taxon>Euheterodonta</taxon>
        <taxon>Imparidentia</taxon>
        <taxon>Neoheterodontei</taxon>
        <taxon>Myida</taxon>
        <taxon>Myoidea</taxon>
        <taxon>Myidae</taxon>
        <taxon>Mya</taxon>
    </lineage>
</organism>
<dbReference type="EMBL" id="CP111012">
    <property type="protein sequence ID" value="WAQ94442.1"/>
    <property type="molecule type" value="Genomic_DNA"/>
</dbReference>
<gene>
    <name evidence="1" type="ORF">MAR_006913</name>
</gene>
<reference evidence="1" key="1">
    <citation type="submission" date="2022-11" db="EMBL/GenBank/DDBJ databases">
        <title>Centuries of genome instability and evolution in soft-shell clam transmissible cancer (bioRxiv).</title>
        <authorList>
            <person name="Hart S.F.M."/>
            <person name="Yonemitsu M.A."/>
            <person name="Giersch R.M."/>
            <person name="Beal B.F."/>
            <person name="Arriagada G."/>
            <person name="Davis B.W."/>
            <person name="Ostrander E.A."/>
            <person name="Goff S.P."/>
            <person name="Metzger M.J."/>
        </authorList>
    </citation>
    <scope>NUCLEOTIDE SEQUENCE</scope>
    <source>
        <strain evidence="1">MELC-2E11</strain>
        <tissue evidence="1">Siphon/mantle</tissue>
    </source>
</reference>
<dbReference type="Proteomes" id="UP001164746">
    <property type="component" value="Chromosome 1"/>
</dbReference>